<organism evidence="3 4">
    <name type="scientific">Roseivivax halotolerans</name>
    <dbReference type="NCBI Taxonomy" id="93684"/>
    <lineage>
        <taxon>Bacteria</taxon>
        <taxon>Pseudomonadati</taxon>
        <taxon>Pseudomonadota</taxon>
        <taxon>Alphaproteobacteria</taxon>
        <taxon>Rhodobacterales</taxon>
        <taxon>Roseobacteraceae</taxon>
        <taxon>Roseivivax</taxon>
    </lineage>
</organism>
<feature type="transmembrane region" description="Helical" evidence="1">
    <location>
        <begin position="111"/>
        <end position="128"/>
    </location>
</feature>
<dbReference type="STRING" id="93684.SAMN05421853_10260"/>
<dbReference type="EMBL" id="FOXV01000002">
    <property type="protein sequence ID" value="SFQ13287.1"/>
    <property type="molecule type" value="Genomic_DNA"/>
</dbReference>
<dbReference type="Pfam" id="PF18920">
    <property type="entry name" value="DUF5671"/>
    <property type="match status" value="1"/>
</dbReference>
<evidence type="ECO:0000259" key="2">
    <source>
        <dbReference type="Pfam" id="PF18920"/>
    </source>
</evidence>
<evidence type="ECO:0000313" key="4">
    <source>
        <dbReference type="Proteomes" id="UP000243106"/>
    </source>
</evidence>
<feature type="transmembrane region" description="Helical" evidence="1">
    <location>
        <begin position="66"/>
        <end position="91"/>
    </location>
</feature>
<keyword evidence="1" id="KW-1133">Transmembrane helix</keyword>
<keyword evidence="1" id="KW-0472">Membrane</keyword>
<evidence type="ECO:0000313" key="3">
    <source>
        <dbReference type="EMBL" id="SFQ13287.1"/>
    </source>
</evidence>
<dbReference type="Proteomes" id="UP000243106">
    <property type="component" value="Unassembled WGS sequence"/>
</dbReference>
<sequence>MRPEERRDAFVREALARGTARAEISAALADVGWSEAEIARALGQWADGPGGMPVPRPQPALGARDAFLYGVLFLALGASIGYIISLGFSLINVWFPDAADRPWRSGFSWTMRWSIANLVIFVPLFLLLDRRMVVNRQSDPAGGRSSTRAWLGHVLLFLAAAALICDAVAVLYAFLSGDLTIRFVAKAALVAAAAGLVFLYLRGLMAEGARA</sequence>
<feature type="domain" description="DUF5671" evidence="2">
    <location>
        <begin position="65"/>
        <end position="200"/>
    </location>
</feature>
<keyword evidence="4" id="KW-1185">Reference proteome</keyword>
<accession>A0A1I5W102</accession>
<name>A0A1I5W102_9RHOB</name>
<keyword evidence="1" id="KW-0812">Transmembrane</keyword>
<feature type="transmembrane region" description="Helical" evidence="1">
    <location>
        <begin position="149"/>
        <end position="175"/>
    </location>
</feature>
<evidence type="ECO:0000256" key="1">
    <source>
        <dbReference type="SAM" id="Phobius"/>
    </source>
</evidence>
<feature type="transmembrane region" description="Helical" evidence="1">
    <location>
        <begin position="181"/>
        <end position="201"/>
    </location>
</feature>
<gene>
    <name evidence="3" type="ORF">SAMN05421853_10260</name>
</gene>
<dbReference type="RefSeq" id="WP_093009344.1">
    <property type="nucleotide sequence ID" value="NZ_FOXV01000002.1"/>
</dbReference>
<protein>
    <recommendedName>
        <fullName evidence="2">DUF5671 domain-containing protein</fullName>
    </recommendedName>
</protein>
<dbReference type="AlphaFoldDB" id="A0A1I5W102"/>
<proteinExistence type="predicted"/>
<reference evidence="4" key="1">
    <citation type="submission" date="2016-10" db="EMBL/GenBank/DDBJ databases">
        <authorList>
            <person name="Varghese N."/>
            <person name="Submissions S."/>
        </authorList>
    </citation>
    <scope>NUCLEOTIDE SEQUENCE [LARGE SCALE GENOMIC DNA]</scope>
    <source>
        <strain evidence="4">JCM 10271</strain>
    </source>
</reference>
<dbReference type="InterPro" id="IPR043728">
    <property type="entry name" value="DUF5671"/>
</dbReference>